<feature type="transmembrane region" description="Helical" evidence="7">
    <location>
        <begin position="228"/>
        <end position="250"/>
    </location>
</feature>
<dbReference type="PANTHER" id="PTHR43731">
    <property type="entry name" value="RHOMBOID PROTEASE"/>
    <property type="match status" value="1"/>
</dbReference>
<gene>
    <name evidence="9" type="ORF">PVT68_13320</name>
</gene>
<comment type="subcellular location">
    <subcellularLocation>
        <location evidence="1">Membrane</location>
        <topology evidence="1">Multi-pass membrane protein</topology>
    </subcellularLocation>
</comment>
<reference evidence="9 10" key="1">
    <citation type="submission" date="2023-02" db="EMBL/GenBank/DDBJ databases">
        <title>Description and genomic characterization of Microbulbifer bruguierae sp. nov., isolated from the sediment of mangrove plant Bruguiera sexangula.</title>
        <authorList>
            <person name="Long M."/>
        </authorList>
    </citation>
    <scope>NUCLEOTIDE SEQUENCE [LARGE SCALE GENOMIC DNA]</scope>
    <source>
        <strain evidence="9 10">H12</strain>
    </source>
</reference>
<feature type="transmembrane region" description="Helical" evidence="7">
    <location>
        <begin position="265"/>
        <end position="285"/>
    </location>
</feature>
<keyword evidence="5 7" id="KW-1133">Transmembrane helix</keyword>
<evidence type="ECO:0000313" key="10">
    <source>
        <dbReference type="Proteomes" id="UP001236500"/>
    </source>
</evidence>
<keyword evidence="9" id="KW-0645">Protease</keyword>
<feature type="transmembrane region" description="Helical" evidence="7">
    <location>
        <begin position="15"/>
        <end position="33"/>
    </location>
</feature>
<keyword evidence="4" id="KW-0378">Hydrolase</keyword>
<keyword evidence="10" id="KW-1185">Reference proteome</keyword>
<dbReference type="SUPFAM" id="SSF144091">
    <property type="entry name" value="Rhomboid-like"/>
    <property type="match status" value="1"/>
</dbReference>
<dbReference type="PANTHER" id="PTHR43731:SF14">
    <property type="entry name" value="PRESENILIN-ASSOCIATED RHOMBOID-LIKE PROTEIN, MITOCHONDRIAL"/>
    <property type="match status" value="1"/>
</dbReference>
<dbReference type="Gene3D" id="1.20.1540.10">
    <property type="entry name" value="Rhomboid-like"/>
    <property type="match status" value="1"/>
</dbReference>
<evidence type="ECO:0000256" key="2">
    <source>
        <dbReference type="ARBA" id="ARBA00009045"/>
    </source>
</evidence>
<protein>
    <submittedName>
        <fullName evidence="9">Rhomboid family intramembrane serine protease</fullName>
    </submittedName>
</protein>
<dbReference type="Proteomes" id="UP001236500">
    <property type="component" value="Chromosome"/>
</dbReference>
<evidence type="ECO:0000256" key="5">
    <source>
        <dbReference type="ARBA" id="ARBA00022989"/>
    </source>
</evidence>
<sequence length="468" mass="52707">MLIIPIQNKPDWRRPPLVCFALILINLLVFVLYQSGDESRWQKAEDYYFSTELPALEEGRFYQYVDAERPQWRTLAQGAGEEFIYEQLLWSREFHNWLLPQLQREGEQQWLQERLRFAELRDQLSSFAYGLTPAEPTLEGLFGHMFLHGGWDHLLGNMIFLLLFGLSVELALGAAWFIALYLMGGIAAAALHMGVEMGSLMPVIGASGAVSAVMGMFVAVYGIRRLRFFYTLGFAFGEFTAPALLVLPLWLGKEVFGYLFGSDNVAYWAHFGGLVAGFLCTMALIRLRPGRDIHVEEDLPPTPEQLALARIESLQNSGKLVEASHAASSAQRQHPESLPLIYKAIEVTALAPDSEAHHRAWLALFALARSPGIDFAPVAQGVEDYLARVREPRALSARVCLLLAQRAGQEKQWGLVESLLQRLQQKELRHPLMARLANGLVEHYRRCGDEERARKALDVARALRPVLV</sequence>
<dbReference type="Pfam" id="PF01694">
    <property type="entry name" value="Rhomboid"/>
    <property type="match status" value="1"/>
</dbReference>
<keyword evidence="6 7" id="KW-0472">Membrane</keyword>
<evidence type="ECO:0000313" key="9">
    <source>
        <dbReference type="EMBL" id="WGL15746.1"/>
    </source>
</evidence>
<feature type="transmembrane region" description="Helical" evidence="7">
    <location>
        <begin position="154"/>
        <end position="179"/>
    </location>
</feature>
<feature type="domain" description="Peptidase S54 rhomboid" evidence="8">
    <location>
        <begin position="141"/>
        <end position="285"/>
    </location>
</feature>
<evidence type="ECO:0000256" key="3">
    <source>
        <dbReference type="ARBA" id="ARBA00022692"/>
    </source>
</evidence>
<dbReference type="InterPro" id="IPR022764">
    <property type="entry name" value="Peptidase_S54_rhomboid_dom"/>
</dbReference>
<dbReference type="GO" id="GO:0008233">
    <property type="term" value="F:peptidase activity"/>
    <property type="evidence" value="ECO:0007669"/>
    <property type="project" value="UniProtKB-KW"/>
</dbReference>
<dbReference type="GO" id="GO:0006508">
    <property type="term" value="P:proteolysis"/>
    <property type="evidence" value="ECO:0007669"/>
    <property type="project" value="UniProtKB-KW"/>
</dbReference>
<keyword evidence="3 7" id="KW-0812">Transmembrane</keyword>
<feature type="transmembrane region" description="Helical" evidence="7">
    <location>
        <begin position="199"/>
        <end position="221"/>
    </location>
</feature>
<dbReference type="InterPro" id="IPR050925">
    <property type="entry name" value="Rhomboid_protease_S54"/>
</dbReference>
<evidence type="ECO:0000256" key="1">
    <source>
        <dbReference type="ARBA" id="ARBA00004141"/>
    </source>
</evidence>
<dbReference type="EMBL" id="CP118605">
    <property type="protein sequence ID" value="WGL15746.1"/>
    <property type="molecule type" value="Genomic_DNA"/>
</dbReference>
<organism evidence="9 10">
    <name type="scientific">Microbulbifer bruguierae</name>
    <dbReference type="NCBI Taxonomy" id="3029061"/>
    <lineage>
        <taxon>Bacteria</taxon>
        <taxon>Pseudomonadati</taxon>
        <taxon>Pseudomonadota</taxon>
        <taxon>Gammaproteobacteria</taxon>
        <taxon>Cellvibrionales</taxon>
        <taxon>Microbulbiferaceae</taxon>
        <taxon>Microbulbifer</taxon>
    </lineage>
</organism>
<accession>A0ABY8NA13</accession>
<dbReference type="InterPro" id="IPR035952">
    <property type="entry name" value="Rhomboid-like_sf"/>
</dbReference>
<evidence type="ECO:0000256" key="4">
    <source>
        <dbReference type="ARBA" id="ARBA00022801"/>
    </source>
</evidence>
<evidence type="ECO:0000259" key="8">
    <source>
        <dbReference type="Pfam" id="PF01694"/>
    </source>
</evidence>
<evidence type="ECO:0000256" key="7">
    <source>
        <dbReference type="SAM" id="Phobius"/>
    </source>
</evidence>
<dbReference type="RefSeq" id="WP_280318812.1">
    <property type="nucleotide sequence ID" value="NZ_CP118605.1"/>
</dbReference>
<evidence type="ECO:0000256" key="6">
    <source>
        <dbReference type="ARBA" id="ARBA00023136"/>
    </source>
</evidence>
<name>A0ABY8NA13_9GAMM</name>
<comment type="similarity">
    <text evidence="2">Belongs to the peptidase S54 family.</text>
</comment>
<proteinExistence type="inferred from homology"/>